<sequence length="487" mass="53834">MIILDGDSGQPKNDNYPGLTLRHPQAAVTRSSSPLPDYDTSEAQHWKISETRKPRKIFDSTIWKGALYGFVMYIFLSLVIVIPILVVKARAKRNEVDWGLKPTGSLWAVEDNDLSSPIHLSPAVLTTLDDHNLCNLWNYTIFNVSRASFNLPPAGIISIRSNITYDTFTHDQISGTLSVTKSKDVSRRDVVFSVDMKSSSPEIQNRTSVPAKLAKGDFLDLQIDVVLPQNAPPIDRFFTYLPMISQQFHDFNSSSPTFNHINIEGAVRPITCKLLKASTIMVKNLASTIEGVFDVTSTISLDSVKGNFSCRAIFSDITLTRPEVAYRPTFLTIETGDSAINANITLNSLLSSTTVLPNTPSFVAKVSTFNGPLDLNVRYSNGTNPALPLQLQVQNNLAESSIFLDPIYQGRFSARTKMSQVITAESAEFNITTKTGSRPRTIIYDQKLLDVVNGWVGWGEKPVNNRRVVQSTLDVVSALSPIKLTFG</sequence>
<protein>
    <submittedName>
        <fullName evidence="2">Uncharacterized protein</fullName>
    </submittedName>
</protein>
<reference evidence="2" key="1">
    <citation type="submission" date="2021-02" db="EMBL/GenBank/DDBJ databases">
        <title>Psilocybe cubensis genome.</title>
        <authorList>
            <person name="Mckernan K.J."/>
            <person name="Crawford S."/>
            <person name="Trippe A."/>
            <person name="Kane L.T."/>
            <person name="Mclaughlin S."/>
        </authorList>
    </citation>
    <scope>NUCLEOTIDE SEQUENCE [LARGE SCALE GENOMIC DNA]</scope>
    <source>
        <strain evidence="2">MGC-MH-2018</strain>
    </source>
</reference>
<keyword evidence="1" id="KW-0472">Membrane</keyword>
<dbReference type="OrthoDB" id="3233661at2759"/>
<gene>
    <name evidence="2" type="ORF">JR316_002101</name>
</gene>
<keyword evidence="1" id="KW-0812">Transmembrane</keyword>
<proteinExistence type="predicted"/>
<feature type="transmembrane region" description="Helical" evidence="1">
    <location>
        <begin position="65"/>
        <end position="86"/>
    </location>
</feature>
<comment type="caution">
    <text evidence="2">The sequence shown here is derived from an EMBL/GenBank/DDBJ whole genome shotgun (WGS) entry which is preliminary data.</text>
</comment>
<organism evidence="2">
    <name type="scientific">Psilocybe cubensis</name>
    <name type="common">Psychedelic mushroom</name>
    <name type="synonym">Stropharia cubensis</name>
    <dbReference type="NCBI Taxonomy" id="181762"/>
    <lineage>
        <taxon>Eukaryota</taxon>
        <taxon>Fungi</taxon>
        <taxon>Dikarya</taxon>
        <taxon>Basidiomycota</taxon>
        <taxon>Agaricomycotina</taxon>
        <taxon>Agaricomycetes</taxon>
        <taxon>Agaricomycetidae</taxon>
        <taxon>Agaricales</taxon>
        <taxon>Agaricineae</taxon>
        <taxon>Strophariaceae</taxon>
        <taxon>Psilocybe</taxon>
    </lineage>
</organism>
<keyword evidence="1" id="KW-1133">Transmembrane helix</keyword>
<accession>A0A8H7Y7A6</accession>
<dbReference type="EMBL" id="JAFIQS010000002">
    <property type="protein sequence ID" value="KAG5172599.1"/>
    <property type="molecule type" value="Genomic_DNA"/>
</dbReference>
<evidence type="ECO:0000313" key="2">
    <source>
        <dbReference type="EMBL" id="KAG5172599.1"/>
    </source>
</evidence>
<evidence type="ECO:0000256" key="1">
    <source>
        <dbReference type="SAM" id="Phobius"/>
    </source>
</evidence>
<name>A0A8H7Y7A6_PSICU</name>
<dbReference type="AlphaFoldDB" id="A0A8H7Y7A6"/>